<gene>
    <name evidence="1" type="ORF">ECRASSUSDP1_LOCUS1887</name>
</gene>
<sequence length="54" mass="6413">MDKCGEKCITWLKIKYLTCSSVFAQKLLEFNNFTKETLSNKNNKINFQNFHLHT</sequence>
<name>A0AAD1X2E6_EUPCR</name>
<dbReference type="Proteomes" id="UP001295684">
    <property type="component" value="Unassembled WGS sequence"/>
</dbReference>
<organism evidence="1 2">
    <name type="scientific">Euplotes crassus</name>
    <dbReference type="NCBI Taxonomy" id="5936"/>
    <lineage>
        <taxon>Eukaryota</taxon>
        <taxon>Sar</taxon>
        <taxon>Alveolata</taxon>
        <taxon>Ciliophora</taxon>
        <taxon>Intramacronucleata</taxon>
        <taxon>Spirotrichea</taxon>
        <taxon>Hypotrichia</taxon>
        <taxon>Euplotida</taxon>
        <taxon>Euplotidae</taxon>
        <taxon>Moneuplotes</taxon>
    </lineage>
</organism>
<protein>
    <submittedName>
        <fullName evidence="1">Uncharacterized protein</fullName>
    </submittedName>
</protein>
<keyword evidence="2" id="KW-1185">Reference proteome</keyword>
<dbReference type="EMBL" id="CAMPGE010001783">
    <property type="protein sequence ID" value="CAI2360583.1"/>
    <property type="molecule type" value="Genomic_DNA"/>
</dbReference>
<comment type="caution">
    <text evidence="1">The sequence shown here is derived from an EMBL/GenBank/DDBJ whole genome shotgun (WGS) entry which is preliminary data.</text>
</comment>
<proteinExistence type="predicted"/>
<evidence type="ECO:0000313" key="1">
    <source>
        <dbReference type="EMBL" id="CAI2360583.1"/>
    </source>
</evidence>
<evidence type="ECO:0000313" key="2">
    <source>
        <dbReference type="Proteomes" id="UP001295684"/>
    </source>
</evidence>
<dbReference type="AlphaFoldDB" id="A0AAD1X2E6"/>
<reference evidence="1" key="1">
    <citation type="submission" date="2023-07" db="EMBL/GenBank/DDBJ databases">
        <authorList>
            <consortium name="AG Swart"/>
            <person name="Singh M."/>
            <person name="Singh A."/>
            <person name="Seah K."/>
            <person name="Emmerich C."/>
        </authorList>
    </citation>
    <scope>NUCLEOTIDE SEQUENCE</scope>
    <source>
        <strain evidence="1">DP1</strain>
    </source>
</reference>
<accession>A0AAD1X2E6</accession>